<organism evidence="1 2">
    <name type="scientific">Lactarius akahatsu</name>
    <dbReference type="NCBI Taxonomy" id="416441"/>
    <lineage>
        <taxon>Eukaryota</taxon>
        <taxon>Fungi</taxon>
        <taxon>Dikarya</taxon>
        <taxon>Basidiomycota</taxon>
        <taxon>Agaricomycotina</taxon>
        <taxon>Agaricomycetes</taxon>
        <taxon>Russulales</taxon>
        <taxon>Russulaceae</taxon>
        <taxon>Lactarius</taxon>
    </lineage>
</organism>
<dbReference type="AlphaFoldDB" id="A0AAD4LUN6"/>
<protein>
    <submittedName>
        <fullName evidence="1">Uncharacterized protein</fullName>
    </submittedName>
</protein>
<dbReference type="EMBL" id="JAKELL010000002">
    <property type="protein sequence ID" value="KAH9000190.1"/>
    <property type="molecule type" value="Genomic_DNA"/>
</dbReference>
<feature type="non-terminal residue" evidence="1">
    <location>
        <position position="1"/>
    </location>
</feature>
<name>A0AAD4LUN6_9AGAM</name>
<reference evidence="1" key="1">
    <citation type="submission" date="2022-01" db="EMBL/GenBank/DDBJ databases">
        <title>Comparative genomics reveals a dynamic genome evolution in the ectomycorrhizal milk-cap (Lactarius) mushrooms.</title>
        <authorList>
            <consortium name="DOE Joint Genome Institute"/>
            <person name="Lebreton A."/>
            <person name="Tang N."/>
            <person name="Kuo A."/>
            <person name="LaButti K."/>
            <person name="Drula E."/>
            <person name="Barry K."/>
            <person name="Clum A."/>
            <person name="Lipzen A."/>
            <person name="Mousain D."/>
            <person name="Ng V."/>
            <person name="Wang R."/>
            <person name="Wang X."/>
            <person name="Dai Y."/>
            <person name="Henrissat B."/>
            <person name="Grigoriev I.V."/>
            <person name="Guerin-Laguette A."/>
            <person name="Yu F."/>
            <person name="Martin F.M."/>
        </authorList>
    </citation>
    <scope>NUCLEOTIDE SEQUENCE</scope>
    <source>
        <strain evidence="1">QP</strain>
    </source>
</reference>
<proteinExistence type="predicted"/>
<dbReference type="Proteomes" id="UP001201163">
    <property type="component" value="Unassembled WGS sequence"/>
</dbReference>
<evidence type="ECO:0000313" key="1">
    <source>
        <dbReference type="EMBL" id="KAH9000190.1"/>
    </source>
</evidence>
<keyword evidence="2" id="KW-1185">Reference proteome</keyword>
<accession>A0AAD4LUN6</accession>
<sequence>MLPSMTEICSCLATLVSSVEDLRVHATRLSSGQDNMGREKWAKLFRPFRSIKLFHIAGDLSTDIVLSLQLFGKRRETLLPALHKLYIREPGPRYAPLREAVVSLMVSRRLSGRRMEAEYERLWDNEAVGPFPRQVTIEMLPDHVLLNIFRHYLYAFPQSWPTLMHVDSRRRRTVLRSPLGLHLRLYCTYGTPVLRTLEYWPPFPLVVNYGGSPMSNPPVPEDEENIMAALEQSDRVASISLTVTNSLL</sequence>
<gene>
    <name evidence="1" type="ORF">EDB92DRAFT_1829810</name>
</gene>
<comment type="caution">
    <text evidence="1">The sequence shown here is derived from an EMBL/GenBank/DDBJ whole genome shotgun (WGS) entry which is preliminary data.</text>
</comment>
<evidence type="ECO:0000313" key="2">
    <source>
        <dbReference type="Proteomes" id="UP001201163"/>
    </source>
</evidence>